<dbReference type="AlphaFoldDB" id="A0A2T4ULB5"/>
<dbReference type="EMBL" id="PYYB01000001">
    <property type="protein sequence ID" value="PTL60043.1"/>
    <property type="molecule type" value="Genomic_DNA"/>
</dbReference>
<comment type="caution">
    <text evidence="3">The sequence shown here is derived from an EMBL/GenBank/DDBJ whole genome shotgun (WGS) entry which is preliminary data.</text>
</comment>
<dbReference type="OrthoDB" id="9777711at2"/>
<dbReference type="PROSITE" id="PS00166">
    <property type="entry name" value="ENOYL_COA_HYDRATASE"/>
    <property type="match status" value="1"/>
</dbReference>
<evidence type="ECO:0000256" key="1">
    <source>
        <dbReference type="ARBA" id="ARBA00005254"/>
    </source>
</evidence>
<comment type="similarity">
    <text evidence="1 2">Belongs to the enoyl-CoA hydratase/isomerase family.</text>
</comment>
<gene>
    <name evidence="3" type="ORF">C7Y72_10495</name>
</gene>
<protein>
    <submittedName>
        <fullName evidence="3">Enoyl-CoA hydratase</fullName>
    </submittedName>
</protein>
<dbReference type="InterPro" id="IPR014748">
    <property type="entry name" value="Enoyl-CoA_hydra_C"/>
</dbReference>
<dbReference type="RefSeq" id="WP_107568687.1">
    <property type="nucleotide sequence ID" value="NZ_PYYB01000001.1"/>
</dbReference>
<dbReference type="CDD" id="cd06558">
    <property type="entry name" value="crotonase-like"/>
    <property type="match status" value="1"/>
</dbReference>
<proteinExistence type="inferred from homology"/>
<organism evidence="3 4">
    <name type="scientific">Paraconexibacter algicola</name>
    <dbReference type="NCBI Taxonomy" id="2133960"/>
    <lineage>
        <taxon>Bacteria</taxon>
        <taxon>Bacillati</taxon>
        <taxon>Actinomycetota</taxon>
        <taxon>Thermoleophilia</taxon>
        <taxon>Solirubrobacterales</taxon>
        <taxon>Paraconexibacteraceae</taxon>
        <taxon>Paraconexibacter</taxon>
    </lineage>
</organism>
<dbReference type="SUPFAM" id="SSF52096">
    <property type="entry name" value="ClpP/crotonase"/>
    <property type="match status" value="1"/>
</dbReference>
<evidence type="ECO:0000313" key="4">
    <source>
        <dbReference type="Proteomes" id="UP000240739"/>
    </source>
</evidence>
<dbReference type="GO" id="GO:0003824">
    <property type="term" value="F:catalytic activity"/>
    <property type="evidence" value="ECO:0007669"/>
    <property type="project" value="InterPro"/>
</dbReference>
<dbReference type="InterPro" id="IPR029045">
    <property type="entry name" value="ClpP/crotonase-like_dom_sf"/>
</dbReference>
<keyword evidence="4" id="KW-1185">Reference proteome</keyword>
<dbReference type="PANTHER" id="PTHR43459">
    <property type="entry name" value="ENOYL-COA HYDRATASE"/>
    <property type="match status" value="1"/>
</dbReference>
<dbReference type="Pfam" id="PF00378">
    <property type="entry name" value="ECH_1"/>
    <property type="match status" value="1"/>
</dbReference>
<evidence type="ECO:0000313" key="3">
    <source>
        <dbReference type="EMBL" id="PTL60043.1"/>
    </source>
</evidence>
<accession>A0A2T4ULB5</accession>
<dbReference type="Gene3D" id="1.10.12.10">
    <property type="entry name" value="Lyase 2-enoyl-coa Hydratase, Chain A, domain 2"/>
    <property type="match status" value="1"/>
</dbReference>
<dbReference type="Proteomes" id="UP000240739">
    <property type="component" value="Unassembled WGS sequence"/>
</dbReference>
<sequence length="265" mass="28250">MSSLVTVERLRDGVALLTLRRPEKLNALTWDMMRSFLSSLEDLGRDESVRVVVLTGEGRGFCAGLDIGQDDGVGSRADVFSAYRGQETVAQLALTVRNLPQPVIAAVNGPASGGGMAITLASDIRICAPQARFNVAFVRIGLSGADAGVSHLLPRIVGLGMASELMLTGRQVLADEALRIGLANRVVPAEALLDEAASLAGQIAQNSPFGVFMTKQVLHRNVDAGSLEQAIELENRTQILASRTEDMPEALAAFKEKRSPNFKGR</sequence>
<evidence type="ECO:0000256" key="2">
    <source>
        <dbReference type="RuleBase" id="RU003707"/>
    </source>
</evidence>
<dbReference type="Gene3D" id="3.90.226.10">
    <property type="entry name" value="2-enoyl-CoA Hydratase, Chain A, domain 1"/>
    <property type="match status" value="1"/>
</dbReference>
<dbReference type="InterPro" id="IPR001753">
    <property type="entry name" value="Enoyl-CoA_hydra/iso"/>
</dbReference>
<dbReference type="InterPro" id="IPR018376">
    <property type="entry name" value="Enoyl-CoA_hyd/isom_CS"/>
</dbReference>
<name>A0A2T4ULB5_9ACTN</name>
<dbReference type="PANTHER" id="PTHR43459:SF1">
    <property type="entry name" value="EG:BACN32G11.4 PROTEIN"/>
    <property type="match status" value="1"/>
</dbReference>
<reference evidence="3 4" key="1">
    <citation type="submission" date="2018-03" db="EMBL/GenBank/DDBJ databases">
        <title>Aquarubrobacter algicola gen. nov., sp. nov., a novel actinobacterium isolated from shallow eutrophic lake during the end of cyanobacterial harmful algal blooms.</title>
        <authorList>
            <person name="Chun S.J."/>
        </authorList>
    </citation>
    <scope>NUCLEOTIDE SEQUENCE [LARGE SCALE GENOMIC DNA]</scope>
    <source>
        <strain evidence="3 4">Seoho-28</strain>
    </source>
</reference>